<evidence type="ECO:0000313" key="6">
    <source>
        <dbReference type="Proteomes" id="UP000274822"/>
    </source>
</evidence>
<dbReference type="GO" id="GO:0043657">
    <property type="term" value="C:host cell"/>
    <property type="evidence" value="ECO:0007669"/>
    <property type="project" value="UniProtKB-SubCell"/>
</dbReference>
<dbReference type="AlphaFoldDB" id="A0A433Q2Y2"/>
<feature type="domain" description="Crinkler effector protein N-terminal" evidence="4">
    <location>
        <begin position="1"/>
        <end position="105"/>
    </location>
</feature>
<proteinExistence type="predicted"/>
<keyword evidence="6" id="KW-1185">Reference proteome</keyword>
<evidence type="ECO:0000256" key="1">
    <source>
        <dbReference type="ARBA" id="ARBA00004340"/>
    </source>
</evidence>
<dbReference type="Proteomes" id="UP000274822">
    <property type="component" value="Unassembled WGS sequence"/>
</dbReference>
<feature type="non-terminal residue" evidence="5">
    <location>
        <position position="1"/>
    </location>
</feature>
<gene>
    <name evidence="5" type="ORF">BC938DRAFT_474031</name>
</gene>
<comment type="subcellular location">
    <subcellularLocation>
        <location evidence="1">Host cell</location>
    </subcellularLocation>
    <subcellularLocation>
        <location evidence="2">Secreted</location>
    </subcellularLocation>
</comment>
<accession>A0A433Q2Y2</accession>
<dbReference type="EMBL" id="RBNJ01017103">
    <property type="protein sequence ID" value="RUS24150.1"/>
    <property type="molecule type" value="Genomic_DNA"/>
</dbReference>
<feature type="non-terminal residue" evidence="5">
    <location>
        <position position="297"/>
    </location>
</feature>
<name>A0A433Q2Y2_9FUNG</name>
<evidence type="ECO:0000259" key="4">
    <source>
        <dbReference type="Pfam" id="PF20147"/>
    </source>
</evidence>
<dbReference type="GO" id="GO:0005576">
    <property type="term" value="C:extracellular region"/>
    <property type="evidence" value="ECO:0007669"/>
    <property type="project" value="UniProtKB-SubCell"/>
</dbReference>
<dbReference type="InterPro" id="IPR045379">
    <property type="entry name" value="Crinkler_N"/>
</dbReference>
<sequence>LVLGENPDDKTFPITIDKNLLVGELKEAIKGKKFLTFAQTEANMINLWKVLIPTDDDEDAKYGILSEGREVDIEEELEGEKPKSSFSIARYWPAPPQSHIHVIVKGISRQLTERRLLMLRPPSLSYASDSQRKKSKTTTKSTWARTPISVIHWQNFIHQARIMASNDTTPQYDEPTFRNFVEISEEEDVRVALQINVLETLTDSIGSKQMPKEEFRRHSVLEKVQGKPDFIMRAVDRLMFAIKVKTKWVLSVDDIVAMYQDNLMTLAAHRAPPISVIDPIKQIYGYMGHNKLQYGVL</sequence>
<protein>
    <recommendedName>
        <fullName evidence="4">Crinkler effector protein N-terminal domain-containing protein</fullName>
    </recommendedName>
</protein>
<evidence type="ECO:0000313" key="5">
    <source>
        <dbReference type="EMBL" id="RUS24150.1"/>
    </source>
</evidence>
<organism evidence="5 6">
    <name type="scientific">Jimgerdemannia flammicorona</name>
    <dbReference type="NCBI Taxonomy" id="994334"/>
    <lineage>
        <taxon>Eukaryota</taxon>
        <taxon>Fungi</taxon>
        <taxon>Fungi incertae sedis</taxon>
        <taxon>Mucoromycota</taxon>
        <taxon>Mucoromycotina</taxon>
        <taxon>Endogonomycetes</taxon>
        <taxon>Endogonales</taxon>
        <taxon>Endogonaceae</taxon>
        <taxon>Jimgerdemannia</taxon>
    </lineage>
</organism>
<reference evidence="5 6" key="1">
    <citation type="journal article" date="2018" name="New Phytol.">
        <title>Phylogenomics of Endogonaceae and evolution of mycorrhizas within Mucoromycota.</title>
        <authorList>
            <person name="Chang Y."/>
            <person name="Desiro A."/>
            <person name="Na H."/>
            <person name="Sandor L."/>
            <person name="Lipzen A."/>
            <person name="Clum A."/>
            <person name="Barry K."/>
            <person name="Grigoriev I.V."/>
            <person name="Martin F.M."/>
            <person name="Stajich J.E."/>
            <person name="Smith M.E."/>
            <person name="Bonito G."/>
            <person name="Spatafora J.W."/>
        </authorList>
    </citation>
    <scope>NUCLEOTIDE SEQUENCE [LARGE SCALE GENOMIC DNA]</scope>
    <source>
        <strain evidence="5 6">AD002</strain>
    </source>
</reference>
<dbReference type="Pfam" id="PF20147">
    <property type="entry name" value="Crinkler"/>
    <property type="match status" value="1"/>
</dbReference>
<comment type="caution">
    <text evidence="5">The sequence shown here is derived from an EMBL/GenBank/DDBJ whole genome shotgun (WGS) entry which is preliminary data.</text>
</comment>
<evidence type="ECO:0000256" key="3">
    <source>
        <dbReference type="ARBA" id="ARBA00022525"/>
    </source>
</evidence>
<evidence type="ECO:0000256" key="2">
    <source>
        <dbReference type="ARBA" id="ARBA00004613"/>
    </source>
</evidence>
<keyword evidence="3" id="KW-0964">Secreted</keyword>